<feature type="domain" description="FBA" evidence="1">
    <location>
        <begin position="4"/>
        <end position="181"/>
    </location>
</feature>
<dbReference type="GO" id="GO:0031146">
    <property type="term" value="P:SCF-dependent proteasomal ubiquitin-dependent protein catabolic process"/>
    <property type="evidence" value="ECO:0007669"/>
    <property type="project" value="TreeGrafter"/>
</dbReference>
<reference evidence="2" key="1">
    <citation type="submission" date="2025-08" db="UniProtKB">
        <authorList>
            <consortium name="Ensembl"/>
        </authorList>
    </citation>
    <scope>IDENTIFICATION</scope>
</reference>
<dbReference type="GeneTree" id="ENSGT00940000159408"/>
<protein>
    <recommendedName>
        <fullName evidence="1">FBA domain-containing protein</fullName>
    </recommendedName>
</protein>
<dbReference type="GO" id="GO:0061630">
    <property type="term" value="F:ubiquitin protein ligase activity"/>
    <property type="evidence" value="ECO:0007669"/>
    <property type="project" value="TreeGrafter"/>
</dbReference>
<evidence type="ECO:0000313" key="2">
    <source>
        <dbReference type="Ensembl" id="ENSACIP00000012229.1"/>
    </source>
</evidence>
<dbReference type="OMA" id="ICLQVTH"/>
<dbReference type="Gene3D" id="2.60.120.260">
    <property type="entry name" value="Galactose-binding domain-like"/>
    <property type="match status" value="1"/>
</dbReference>
<evidence type="ECO:0000259" key="1">
    <source>
        <dbReference type="PROSITE" id="PS51114"/>
    </source>
</evidence>
<name>A0A3Q0RJ07_AMPCI</name>
<dbReference type="Ensembl" id="ENSACIT00000012573.1">
    <property type="protein sequence ID" value="ENSACIP00000012229.1"/>
    <property type="gene ID" value="ENSACIG00000009539.1"/>
</dbReference>
<dbReference type="InterPro" id="IPR008979">
    <property type="entry name" value="Galactose-bd-like_sf"/>
</dbReference>
<proteinExistence type="predicted"/>
<dbReference type="GO" id="GO:0005737">
    <property type="term" value="C:cytoplasm"/>
    <property type="evidence" value="ECO:0007669"/>
    <property type="project" value="UniProtKB-ARBA"/>
</dbReference>
<dbReference type="SUPFAM" id="SSF49785">
    <property type="entry name" value="Galactose-binding domain-like"/>
    <property type="match status" value="1"/>
</dbReference>
<dbReference type="GO" id="GO:0006516">
    <property type="term" value="P:glycoprotein catabolic process"/>
    <property type="evidence" value="ECO:0007669"/>
    <property type="project" value="TreeGrafter"/>
</dbReference>
<keyword evidence="3" id="KW-1185">Reference proteome</keyword>
<reference evidence="2" key="2">
    <citation type="submission" date="2025-09" db="UniProtKB">
        <authorList>
            <consortium name="Ensembl"/>
        </authorList>
    </citation>
    <scope>IDENTIFICATION</scope>
</reference>
<evidence type="ECO:0000313" key="3">
    <source>
        <dbReference type="Proteomes" id="UP000261340"/>
    </source>
</evidence>
<dbReference type="AlphaFoldDB" id="A0A3Q0RJ07"/>
<accession>A0A3Q0RJ07</accession>
<dbReference type="FunFam" id="2.60.120.260:FF:000012">
    <property type="entry name" value="F-box only protein 2"/>
    <property type="match status" value="1"/>
</dbReference>
<dbReference type="GO" id="GO:0036503">
    <property type="term" value="P:ERAD pathway"/>
    <property type="evidence" value="ECO:0007669"/>
    <property type="project" value="TreeGrafter"/>
</dbReference>
<dbReference type="InterPro" id="IPR007397">
    <property type="entry name" value="F-box-assoc_dom"/>
</dbReference>
<dbReference type="PROSITE" id="PS51114">
    <property type="entry name" value="FBA"/>
    <property type="match status" value="1"/>
</dbReference>
<dbReference type="InterPro" id="IPR039752">
    <property type="entry name" value="F-box_only"/>
</dbReference>
<dbReference type="GO" id="GO:0019005">
    <property type="term" value="C:SCF ubiquitin ligase complex"/>
    <property type="evidence" value="ECO:0007669"/>
    <property type="project" value="TreeGrafter"/>
</dbReference>
<sequence length="181" mass="21118">MIGCQINTSHPNPHYFLFIYFVEGLNGWNILKNGGDKWVASEIRKPHADETIRTNFATSYEMCTKSQLIDLKKEGYSPSLMDHVQPDIKISDWYLAHVDCQSMYNIWVQLLNQKKEPVEIFSREGIYCRGGREKWDQITHVFHKYGPGVRYIRFTHGGKDLKWWKGHFGIHITGSCVEILP</sequence>
<dbReference type="STRING" id="61819.ENSACIP00000012229"/>
<dbReference type="PANTHER" id="PTHR12125:SF12">
    <property type="entry name" value="F-BOX ONLY PROTEIN 6"/>
    <property type="match status" value="1"/>
</dbReference>
<dbReference type="Pfam" id="PF04300">
    <property type="entry name" value="FBA"/>
    <property type="match status" value="1"/>
</dbReference>
<dbReference type="SMART" id="SM01198">
    <property type="entry name" value="FBA"/>
    <property type="match status" value="1"/>
</dbReference>
<dbReference type="Proteomes" id="UP000261340">
    <property type="component" value="Unplaced"/>
</dbReference>
<dbReference type="PANTHER" id="PTHR12125">
    <property type="entry name" value="F-BOX ONLY PROTEIN 6-LIKE PROTEIN"/>
    <property type="match status" value="1"/>
</dbReference>
<organism evidence="2 3">
    <name type="scientific">Amphilophus citrinellus</name>
    <name type="common">Midas cichlid</name>
    <name type="synonym">Cichlasoma citrinellum</name>
    <dbReference type="NCBI Taxonomy" id="61819"/>
    <lineage>
        <taxon>Eukaryota</taxon>
        <taxon>Metazoa</taxon>
        <taxon>Chordata</taxon>
        <taxon>Craniata</taxon>
        <taxon>Vertebrata</taxon>
        <taxon>Euteleostomi</taxon>
        <taxon>Actinopterygii</taxon>
        <taxon>Neopterygii</taxon>
        <taxon>Teleostei</taxon>
        <taxon>Neoteleostei</taxon>
        <taxon>Acanthomorphata</taxon>
        <taxon>Ovalentaria</taxon>
        <taxon>Cichlomorphae</taxon>
        <taxon>Cichliformes</taxon>
        <taxon>Cichlidae</taxon>
        <taxon>New World cichlids</taxon>
        <taxon>Cichlasomatinae</taxon>
        <taxon>Heroini</taxon>
        <taxon>Amphilophus</taxon>
    </lineage>
</organism>